<reference evidence="2 3" key="1">
    <citation type="submission" date="2016-10" db="EMBL/GenBank/DDBJ databases">
        <authorList>
            <person name="de Groot N.N."/>
        </authorList>
    </citation>
    <scope>NUCLEOTIDE SEQUENCE [LARGE SCALE GENOMIC DNA]</scope>
    <source>
        <strain evidence="3">EB21,IBRC-M 10013,KCTC 4048</strain>
    </source>
</reference>
<dbReference type="RefSeq" id="WP_089733185.1">
    <property type="nucleotide sequence ID" value="NZ_FNIA01000009.1"/>
</dbReference>
<dbReference type="Proteomes" id="UP000199370">
    <property type="component" value="Unassembled WGS sequence"/>
</dbReference>
<evidence type="ECO:0000256" key="1">
    <source>
        <dbReference type="ARBA" id="ARBA00023235"/>
    </source>
</evidence>
<dbReference type="EMBL" id="FNIA01000009">
    <property type="protein sequence ID" value="SDM88526.1"/>
    <property type="molecule type" value="Genomic_DNA"/>
</dbReference>
<dbReference type="OrthoDB" id="105902at2157"/>
<dbReference type="InterPro" id="IPR003719">
    <property type="entry name" value="Phenazine_PhzF-like"/>
</dbReference>
<dbReference type="GO" id="GO:0005737">
    <property type="term" value="C:cytoplasm"/>
    <property type="evidence" value="ECO:0007669"/>
    <property type="project" value="TreeGrafter"/>
</dbReference>
<organism evidence="2 3">
    <name type="scientific">Haloarchaeobius iranensis</name>
    <dbReference type="NCBI Taxonomy" id="996166"/>
    <lineage>
        <taxon>Archaea</taxon>
        <taxon>Methanobacteriati</taxon>
        <taxon>Methanobacteriota</taxon>
        <taxon>Stenosarchaea group</taxon>
        <taxon>Halobacteria</taxon>
        <taxon>Halobacteriales</taxon>
        <taxon>Halorubellaceae</taxon>
        <taxon>Haloarchaeobius</taxon>
    </lineage>
</organism>
<dbReference type="Pfam" id="PF02567">
    <property type="entry name" value="PhzC-PhzF"/>
    <property type="match status" value="1"/>
</dbReference>
<dbReference type="NCBIfam" id="TIGR00654">
    <property type="entry name" value="PhzF_family"/>
    <property type="match status" value="1"/>
</dbReference>
<dbReference type="GO" id="GO:0016853">
    <property type="term" value="F:isomerase activity"/>
    <property type="evidence" value="ECO:0007669"/>
    <property type="project" value="UniProtKB-KW"/>
</dbReference>
<evidence type="ECO:0000313" key="3">
    <source>
        <dbReference type="Proteomes" id="UP000199370"/>
    </source>
</evidence>
<accession>A0A1G9WWG0</accession>
<dbReference type="SUPFAM" id="SSF54506">
    <property type="entry name" value="Diaminopimelate epimerase-like"/>
    <property type="match status" value="1"/>
</dbReference>
<dbReference type="Gene3D" id="3.10.310.10">
    <property type="entry name" value="Diaminopimelate Epimerase, Chain A, domain 1"/>
    <property type="match status" value="2"/>
</dbReference>
<dbReference type="PANTHER" id="PTHR13774">
    <property type="entry name" value="PHENAZINE BIOSYNTHESIS PROTEIN"/>
    <property type="match status" value="1"/>
</dbReference>
<dbReference type="STRING" id="996166.SAMN05192554_1099"/>
<dbReference type="PANTHER" id="PTHR13774:SF39">
    <property type="entry name" value="BIOSYNTHESIS PROTEIN, PUTATIVE-RELATED"/>
    <property type="match status" value="1"/>
</dbReference>
<dbReference type="PIRSF" id="PIRSF016184">
    <property type="entry name" value="PhzC_PhzF"/>
    <property type="match status" value="1"/>
</dbReference>
<gene>
    <name evidence="2" type="ORF">SAMN05192554_1099</name>
</gene>
<sequence>MDTYRALQVDAFTDEPLSGNPAGVVPDADGLEPDRMQAVAAELAVSETAFVHPSGSADFRLRYFTPTTEVDLCGHATVATFGHLSEDGVVDPGTYTVETNVGVLDVTVEDDGTVWLDQDTPTVVEVDLSYERVADALGIDAATLQDVGADLPLAIAEAGVRYLVVPVNFLEHLGNVDPDLGAVESLTEAVDATGLYAFTFDAVGAESQLHARMFAPGAGIPEDPVCGTGAGAVTAYLDHYGAFADEFPDEVVIEQGHFVDRPGQVRARTAPLRVGGRSVTALDGSLVVPEADEDEILEA</sequence>
<proteinExistence type="predicted"/>
<keyword evidence="1" id="KW-0413">Isomerase</keyword>
<dbReference type="AlphaFoldDB" id="A0A1G9WWG0"/>
<evidence type="ECO:0000313" key="2">
    <source>
        <dbReference type="EMBL" id="SDM88526.1"/>
    </source>
</evidence>
<protein>
    <submittedName>
        <fullName evidence="2">Phenazine biosynthesis protein PhzF family</fullName>
    </submittedName>
</protein>
<keyword evidence="3" id="KW-1185">Reference proteome</keyword>
<name>A0A1G9WWG0_9EURY</name>